<gene>
    <name evidence="7" type="ORF">CLODIP_2_CD05220</name>
</gene>
<keyword evidence="2" id="KW-0653">Protein transport</keyword>
<feature type="domain" description="Vacuolar protein sorting-associated protein 54 N-terminal" evidence="6">
    <location>
        <begin position="73"/>
        <end position="360"/>
    </location>
</feature>
<feature type="domain" description="Syndetin C-terminal" evidence="5">
    <location>
        <begin position="687"/>
        <end position="918"/>
    </location>
</feature>
<dbReference type="OrthoDB" id="10263345at2759"/>
<proteinExistence type="predicted"/>
<organism evidence="7 8">
    <name type="scientific">Cloeon dipterum</name>
    <dbReference type="NCBI Taxonomy" id="197152"/>
    <lineage>
        <taxon>Eukaryota</taxon>
        <taxon>Metazoa</taxon>
        <taxon>Ecdysozoa</taxon>
        <taxon>Arthropoda</taxon>
        <taxon>Hexapoda</taxon>
        <taxon>Insecta</taxon>
        <taxon>Pterygota</taxon>
        <taxon>Palaeoptera</taxon>
        <taxon>Ephemeroptera</taxon>
        <taxon>Pisciforma</taxon>
        <taxon>Baetidae</taxon>
        <taxon>Cloeon</taxon>
    </lineage>
</organism>
<dbReference type="PANTHER" id="PTHR13258:SF0">
    <property type="entry name" value="SYNDETIN"/>
    <property type="match status" value="1"/>
</dbReference>
<evidence type="ECO:0000259" key="6">
    <source>
        <dbReference type="Pfam" id="PF10475"/>
    </source>
</evidence>
<dbReference type="Proteomes" id="UP000494165">
    <property type="component" value="Unassembled WGS sequence"/>
</dbReference>
<dbReference type="GO" id="GO:0042147">
    <property type="term" value="P:retrograde transport, endosome to Golgi"/>
    <property type="evidence" value="ECO:0007669"/>
    <property type="project" value="InterPro"/>
</dbReference>
<dbReference type="InterPro" id="IPR040047">
    <property type="entry name" value="VPS50"/>
</dbReference>
<keyword evidence="1" id="KW-0813">Transport</keyword>
<protein>
    <recommendedName>
        <fullName evidence="9">Syndetin C-terminal domain-containing protein</fullName>
    </recommendedName>
</protein>
<dbReference type="GO" id="GO:0000149">
    <property type="term" value="F:SNARE binding"/>
    <property type="evidence" value="ECO:0007669"/>
    <property type="project" value="TreeGrafter"/>
</dbReference>
<dbReference type="EMBL" id="CADEPI010000001">
    <property type="protein sequence ID" value="CAB3359265.1"/>
    <property type="molecule type" value="Genomic_DNA"/>
</dbReference>
<evidence type="ECO:0000256" key="3">
    <source>
        <dbReference type="ARBA" id="ARBA00023054"/>
    </source>
</evidence>
<evidence type="ECO:0000313" key="7">
    <source>
        <dbReference type="EMBL" id="CAB3359265.1"/>
    </source>
</evidence>
<accession>A0A8S1BTR5</accession>
<feature type="region of interest" description="Disordered" evidence="4">
    <location>
        <begin position="525"/>
        <end position="568"/>
    </location>
</feature>
<dbReference type="InterPro" id="IPR019514">
    <property type="entry name" value="Syndetin_C"/>
</dbReference>
<dbReference type="GO" id="GO:0015031">
    <property type="term" value="P:protein transport"/>
    <property type="evidence" value="ECO:0007669"/>
    <property type="project" value="UniProtKB-KW"/>
</dbReference>
<keyword evidence="3" id="KW-0175">Coiled coil</keyword>
<dbReference type="Pfam" id="PF10474">
    <property type="entry name" value="Syndetin_C"/>
    <property type="match status" value="1"/>
</dbReference>
<reference evidence="7 8" key="1">
    <citation type="submission" date="2020-04" db="EMBL/GenBank/DDBJ databases">
        <authorList>
            <person name="Alioto T."/>
            <person name="Alioto T."/>
            <person name="Gomez Garrido J."/>
        </authorList>
    </citation>
    <scope>NUCLEOTIDE SEQUENCE [LARGE SCALE GENOMIC DNA]</scope>
</reference>
<dbReference type="GO" id="GO:1990745">
    <property type="term" value="C:EARP complex"/>
    <property type="evidence" value="ECO:0007669"/>
    <property type="project" value="InterPro"/>
</dbReference>
<evidence type="ECO:0000256" key="1">
    <source>
        <dbReference type="ARBA" id="ARBA00022448"/>
    </source>
</evidence>
<evidence type="ECO:0000313" key="8">
    <source>
        <dbReference type="Proteomes" id="UP000494165"/>
    </source>
</evidence>
<evidence type="ECO:0000256" key="4">
    <source>
        <dbReference type="SAM" id="MobiDB-lite"/>
    </source>
</evidence>
<keyword evidence="8" id="KW-1185">Reference proteome</keyword>
<dbReference type="GO" id="GO:0032456">
    <property type="term" value="P:endocytic recycling"/>
    <property type="evidence" value="ECO:0007669"/>
    <property type="project" value="InterPro"/>
</dbReference>
<comment type="caution">
    <text evidence="7">The sequence shown here is derived from an EMBL/GenBank/DDBJ whole genome shotgun (WGS) entry which is preliminary data.</text>
</comment>
<dbReference type="PANTHER" id="PTHR13258">
    <property type="entry name" value="SYNDETIN"/>
    <property type="match status" value="1"/>
</dbReference>
<evidence type="ECO:0000259" key="5">
    <source>
        <dbReference type="Pfam" id="PF10474"/>
    </source>
</evidence>
<dbReference type="GO" id="GO:0005829">
    <property type="term" value="C:cytosol"/>
    <property type="evidence" value="ECO:0007669"/>
    <property type="project" value="GOC"/>
</dbReference>
<dbReference type="AlphaFoldDB" id="A0A8S1BTR5"/>
<name>A0A8S1BTR5_9INSE</name>
<dbReference type="InterPro" id="IPR019515">
    <property type="entry name" value="VPS54_N"/>
</dbReference>
<evidence type="ECO:0008006" key="9">
    <source>
        <dbReference type="Google" id="ProtNLM"/>
    </source>
</evidence>
<dbReference type="Pfam" id="PF10475">
    <property type="entry name" value="Vps54_N"/>
    <property type="match status" value="1"/>
</dbReference>
<evidence type="ECO:0000256" key="2">
    <source>
        <dbReference type="ARBA" id="ARBA00022927"/>
    </source>
</evidence>
<sequence>MDDLKLKFKLLINKQNKLQGPWRSTPSFESESSGTEAAVITPANRESVAPLSVPEFIEGDKQLDDQATDQDILKSIEQIYFEENDSDLARYELNKLSATLQCDEILNSLRVLKRQRGVVLNQALQLILKQQPSCQDEFERIVDIQGQLKVAVEACRMGRSQLNVAKQQFTTASLGLLANYRKRQRAINLLKLLSSIKTLQCTREQLQELLREEDFAGAITLLIECQGVASTFRHFSCVAALNVQLQDTLEMAEESLDQALAKSCLDFDSELYSKLQDAYSFLGKSQIAADQLLMHFTSAVHNVSFSTVSNFLQSNILGASKKSFPELCRHIGKENFILCLSELCKSLWSIVCCYREVSKWHMHRVPRSPSKRSDDVESSMAAQYIKQKLETGRVRIWHDVQIKVAAVISSCDPSSYKFDDFLSILDLVDRLIKIGAEFCENASSADLQGAARKQSLSYLHSYHQTRLDELCMFLENEGWEHCPVRSNFTALQLQEFRWAITLPDASKSRLGSSLSSNSSIDGFFSRHPRSSKTTPFDLKSEQSVEEDFYSSNGNFSSEDSDDDHEERMDHAREKHLLVANTTISMLRLIGRYLWMMHLLQPIALDILKRLAQLFDLYLFIVHEFFVREKPTIRDFEYTYQLQSNLMRIKENLIAKPSDTQLPTDNTEAKVHPPGISPTVDLENPEDLHGLAKCVVAVESLAFLAAQLQNLRPQIQNLLHSEQWPALDHFYSQVGVAEDLRKPIYMNVAWHAVDLRQLLSQMSKVNWEVRDVMSQHSAYVDFILRELQIFSMRLAEISKRVPIPKATKILLWQFLSHLVCNAFVDGFSSAKKCSNGGRGLMQLDFTQFASKLEKIAEVRPIPGKDLVEQYIKAYYLPESSLETWIRSHKEYTGRQLSALVNCACQNNKRVRQMLLSVIEELGY</sequence>